<evidence type="ECO:0000313" key="1">
    <source>
        <dbReference type="EMBL" id="SAL11076.1"/>
    </source>
</evidence>
<dbReference type="Gene3D" id="2.60.40.1120">
    <property type="entry name" value="Carboxypeptidase-like, regulatory domain"/>
    <property type="match status" value="1"/>
</dbReference>
<evidence type="ECO:0008006" key="3">
    <source>
        <dbReference type="Google" id="ProtNLM"/>
    </source>
</evidence>
<accession>A0A158EU29</accession>
<organism evidence="1 2">
    <name type="scientific">Caballeronia udeis</name>
    <dbReference type="NCBI Taxonomy" id="1232866"/>
    <lineage>
        <taxon>Bacteria</taxon>
        <taxon>Pseudomonadati</taxon>
        <taxon>Pseudomonadota</taxon>
        <taxon>Betaproteobacteria</taxon>
        <taxon>Burkholderiales</taxon>
        <taxon>Burkholderiaceae</taxon>
        <taxon>Caballeronia</taxon>
    </lineage>
</organism>
<dbReference type="Proteomes" id="UP000054683">
    <property type="component" value="Unassembled WGS sequence"/>
</dbReference>
<sequence length="182" mass="18941">MTKTTKTAIEANTEANTGALTKHNRPAVTKASIAVLAAVMTFGMAGGAFAQTVGGGTSDMSSAGNTNGGGLPQIQTQGDVSFTSGGVGLDESHALISAQAHWPLSLRFTGPTSDYLADVHVRIADAKNTEVLKADAQGPYMLVKLPPGHYTVYARYKDSEKKQGVTVAGDGKAKADFHWSMQ</sequence>
<name>A0A158EU29_9BURK</name>
<dbReference type="GO" id="GO:0030246">
    <property type="term" value="F:carbohydrate binding"/>
    <property type="evidence" value="ECO:0007669"/>
    <property type="project" value="InterPro"/>
</dbReference>
<dbReference type="AlphaFoldDB" id="A0A158EU29"/>
<dbReference type="InterPro" id="IPR013784">
    <property type="entry name" value="Carb-bd-like_fold"/>
</dbReference>
<reference evidence="1 2" key="1">
    <citation type="submission" date="2016-01" db="EMBL/GenBank/DDBJ databases">
        <authorList>
            <person name="Oliw E.H."/>
        </authorList>
    </citation>
    <scope>NUCLEOTIDE SEQUENCE [LARGE SCALE GENOMIC DNA]</scope>
    <source>
        <strain evidence="1">LMG 27134</strain>
    </source>
</reference>
<protein>
    <recommendedName>
        <fullName evidence="3">Carboxypeptidase regulatory-like domain protein</fullName>
    </recommendedName>
</protein>
<gene>
    <name evidence="1" type="ORF">AWB69_00253</name>
</gene>
<dbReference type="EMBL" id="FCOK02000001">
    <property type="protein sequence ID" value="SAL11076.1"/>
    <property type="molecule type" value="Genomic_DNA"/>
</dbReference>
<proteinExistence type="predicted"/>
<evidence type="ECO:0000313" key="2">
    <source>
        <dbReference type="Proteomes" id="UP000054683"/>
    </source>
</evidence>
<dbReference type="SUPFAM" id="SSF49452">
    <property type="entry name" value="Starch-binding domain-like"/>
    <property type="match status" value="1"/>
</dbReference>